<feature type="signal peptide" evidence="1">
    <location>
        <begin position="1"/>
        <end position="20"/>
    </location>
</feature>
<protein>
    <submittedName>
        <fullName evidence="2">Putative secreted protein</fullName>
    </submittedName>
</protein>
<dbReference type="AlphaFoldDB" id="A0A2M4D2K4"/>
<keyword evidence="1" id="KW-0732">Signal</keyword>
<dbReference type="EMBL" id="GGFL01007601">
    <property type="protein sequence ID" value="MBW71779.1"/>
    <property type="molecule type" value="Transcribed_RNA"/>
</dbReference>
<proteinExistence type="predicted"/>
<reference evidence="2" key="1">
    <citation type="submission" date="2018-01" db="EMBL/GenBank/DDBJ databases">
        <title>An insight into the sialome of Amazonian anophelines.</title>
        <authorList>
            <person name="Ribeiro J.M."/>
            <person name="Scarpassa V."/>
            <person name="Calvo E."/>
        </authorList>
    </citation>
    <scope>NUCLEOTIDE SEQUENCE</scope>
</reference>
<organism evidence="2">
    <name type="scientific">Anopheles darlingi</name>
    <name type="common">Mosquito</name>
    <dbReference type="NCBI Taxonomy" id="43151"/>
    <lineage>
        <taxon>Eukaryota</taxon>
        <taxon>Metazoa</taxon>
        <taxon>Ecdysozoa</taxon>
        <taxon>Arthropoda</taxon>
        <taxon>Hexapoda</taxon>
        <taxon>Insecta</taxon>
        <taxon>Pterygota</taxon>
        <taxon>Neoptera</taxon>
        <taxon>Endopterygota</taxon>
        <taxon>Diptera</taxon>
        <taxon>Nematocera</taxon>
        <taxon>Culicoidea</taxon>
        <taxon>Culicidae</taxon>
        <taxon>Anophelinae</taxon>
        <taxon>Anopheles</taxon>
    </lineage>
</organism>
<feature type="chain" id="PRO_5014779256" evidence="1">
    <location>
        <begin position="21"/>
        <end position="91"/>
    </location>
</feature>
<name>A0A2M4D2K4_ANODA</name>
<sequence length="91" mass="10517">MVQRPVALWVALAVVWGTSAMSFRCHRSAHRSIRPAYSSWLSERLIRRCHRRAAFTGAAAAAAMGEQWWRHRLQRAMQPIHPSPMVDRRLV</sequence>
<evidence type="ECO:0000313" key="2">
    <source>
        <dbReference type="EMBL" id="MBW71779.1"/>
    </source>
</evidence>
<evidence type="ECO:0000256" key="1">
    <source>
        <dbReference type="SAM" id="SignalP"/>
    </source>
</evidence>
<accession>A0A2M4D2K4</accession>